<name>A0AAV7XR53_9NEOP</name>
<evidence type="ECO:0000256" key="1">
    <source>
        <dbReference type="ARBA" id="ARBA00004123"/>
    </source>
</evidence>
<feature type="region of interest" description="Disordered" evidence="11">
    <location>
        <begin position="182"/>
        <end position="202"/>
    </location>
</feature>
<evidence type="ECO:0000259" key="14">
    <source>
        <dbReference type="PROSITE" id="PS51915"/>
    </source>
</evidence>
<feature type="domain" description="ZAD" evidence="14">
    <location>
        <begin position="365"/>
        <end position="440"/>
    </location>
</feature>
<feature type="compositionally biased region" description="Polar residues" evidence="11">
    <location>
        <begin position="182"/>
        <end position="199"/>
    </location>
</feature>
<dbReference type="Pfam" id="PF00096">
    <property type="entry name" value="zf-C2H2"/>
    <property type="match status" value="2"/>
</dbReference>
<evidence type="ECO:0000256" key="11">
    <source>
        <dbReference type="SAM" id="MobiDB-lite"/>
    </source>
</evidence>
<dbReference type="SMART" id="SM00355">
    <property type="entry name" value="ZnF_C2H2"/>
    <property type="match status" value="7"/>
</dbReference>
<evidence type="ECO:0000256" key="10">
    <source>
        <dbReference type="PROSITE-ProRule" id="PRU01263"/>
    </source>
</evidence>
<keyword evidence="2 10" id="KW-0479">Metal-binding</keyword>
<evidence type="ECO:0000256" key="5">
    <source>
        <dbReference type="ARBA" id="ARBA00022833"/>
    </source>
</evidence>
<keyword evidence="7" id="KW-0539">Nucleus</keyword>
<evidence type="ECO:0000256" key="7">
    <source>
        <dbReference type="ARBA" id="ARBA00023242"/>
    </source>
</evidence>
<dbReference type="EMBL" id="JAPTSV010000005">
    <property type="protein sequence ID" value="KAJ1527486.1"/>
    <property type="molecule type" value="Genomic_DNA"/>
</dbReference>
<dbReference type="GO" id="GO:0008270">
    <property type="term" value="F:zinc ion binding"/>
    <property type="evidence" value="ECO:0007669"/>
    <property type="project" value="UniProtKB-UniRule"/>
</dbReference>
<dbReference type="Gene3D" id="3.40.1800.20">
    <property type="match status" value="1"/>
</dbReference>
<feature type="binding site" evidence="10">
    <location>
        <position position="413"/>
    </location>
    <ligand>
        <name>Zn(2+)</name>
        <dbReference type="ChEBI" id="CHEBI:29105"/>
    </ligand>
</feature>
<feature type="region of interest" description="Disordered" evidence="11">
    <location>
        <begin position="91"/>
        <end position="112"/>
    </location>
</feature>
<feature type="domain" description="C2H2-type" evidence="12">
    <location>
        <begin position="828"/>
        <end position="855"/>
    </location>
</feature>
<dbReference type="GO" id="GO:0005634">
    <property type="term" value="C:nucleus"/>
    <property type="evidence" value="ECO:0007669"/>
    <property type="project" value="UniProtKB-SubCell"/>
</dbReference>
<feature type="domain" description="C2H2-type" evidence="12">
    <location>
        <begin position="649"/>
        <end position="676"/>
    </location>
</feature>
<dbReference type="GO" id="GO:0000978">
    <property type="term" value="F:RNA polymerase II cis-regulatory region sequence-specific DNA binding"/>
    <property type="evidence" value="ECO:0007669"/>
    <property type="project" value="TreeGrafter"/>
</dbReference>
<evidence type="ECO:0000259" key="12">
    <source>
        <dbReference type="PROSITE" id="PS50157"/>
    </source>
</evidence>
<dbReference type="SMART" id="SM00692">
    <property type="entry name" value="DM3"/>
    <property type="match status" value="1"/>
</dbReference>
<keyword evidence="4 8" id="KW-0863">Zinc-finger</keyword>
<dbReference type="PANTHER" id="PTHR24376">
    <property type="entry name" value="ZINC FINGER PROTEIN"/>
    <property type="match status" value="1"/>
</dbReference>
<dbReference type="InterPro" id="IPR006612">
    <property type="entry name" value="THAP_Znf"/>
</dbReference>
<dbReference type="Gene3D" id="3.30.160.60">
    <property type="entry name" value="Classic Zinc Finger"/>
    <property type="match status" value="2"/>
</dbReference>
<feature type="domain" description="C2H2-type" evidence="12">
    <location>
        <begin position="766"/>
        <end position="795"/>
    </location>
</feature>
<keyword evidence="6 9" id="KW-0238">DNA-binding</keyword>
<keyword evidence="5 10" id="KW-0862">Zinc</keyword>
<dbReference type="SMART" id="SM00868">
    <property type="entry name" value="zf-AD"/>
    <property type="match status" value="1"/>
</dbReference>
<evidence type="ECO:0000256" key="8">
    <source>
        <dbReference type="PROSITE-ProRule" id="PRU00042"/>
    </source>
</evidence>
<dbReference type="PROSITE" id="PS00028">
    <property type="entry name" value="ZINC_FINGER_C2H2_1"/>
    <property type="match status" value="6"/>
</dbReference>
<evidence type="ECO:0000259" key="13">
    <source>
        <dbReference type="PROSITE" id="PS50950"/>
    </source>
</evidence>
<sequence length="910" mass="103567">MAKCSAPNCLNSQKRDSLEYSFHEFPHDSDLRARWIANIGRPNWTPGRRSMICSSHFEKSQLKRKGQHNHLLEGAVPTLFQLSRSKRARINKGKDLSSNVQPIPPRNSSNLDESCVSVSIKETNHPSEIKNVSEVVNTDLIYEPNAIKHEEKPAPEKLPDGYVYVDFTLKDCEVVEANFQDKNTGTATDGSSTKSNNYSVAGRQENDENIESMCEAVFKQVLNLTNIATPRAFIDASNSDMHMLDSMPVSDLGAQTITVPPVKRCKLSVKQGDILLVDDPSKLILEKSEEFTLDGTELVSADNFVREIYSEPADQLLELNKSERPTSLSIKRGVVDVPVSLKNHKLGGCGRNHSHSSYNWLDGTFMCRLCGVASNKTINLFSDEASEVKVLERIYSILPITIMESDHLPQNVCSQCLSRLDICSELIVSSFNTQEQLASVMDQGVKQSCQMPVSFHGKEIRTSHNPNWKKHILLMEIYHEQEKPLNEYLSIAYHDLHARLNPETRETQCNLVLATITDNCSVSQVEQVRTAAEALVSSELIHEETNEETKLFHHGADTVDEHENDEVCSELSGGVSARLPSAEHFQYDEHCPTEIQAMPVVDDASPVEFDPANVRCTKFRHFKNDYEICFNNMQNLIYWGMSEDKEVHPACSICKKGFDKQSDIQKHLLSHANMHTHLEENLDITRQVESTSHKVWKSIHGKRFCPWYQCSFCSERCKTRLLLKQHLQQQHAANAKCEACGYVSSDVCESTNHRQVCPQLKKEKDWRCRKCLESFSSQMDLQTHQANSGHENNVPSWLCDVCGKRYAQAAKLNQHKKSHLTSEIKCIHQCPICPKRYINSSRLKEHMQKHEEKKYMCKVCGKLFSTKQILRQHEFTHGDPQFMCSLCSRTFFRKSHLLKHMNVHNPANIR</sequence>
<comment type="subcellular location">
    <subcellularLocation>
        <location evidence="1">Nucleus</location>
    </subcellularLocation>
</comment>
<feature type="binding site" evidence="10">
    <location>
        <position position="367"/>
    </location>
    <ligand>
        <name>Zn(2+)</name>
        <dbReference type="ChEBI" id="CHEBI:29105"/>
    </ligand>
</feature>
<evidence type="ECO:0000256" key="3">
    <source>
        <dbReference type="ARBA" id="ARBA00022737"/>
    </source>
</evidence>
<comment type="caution">
    <text evidence="15">The sequence shown here is derived from an EMBL/GenBank/DDBJ whole genome shotgun (WGS) entry which is preliminary data.</text>
</comment>
<evidence type="ECO:0000313" key="15">
    <source>
        <dbReference type="EMBL" id="KAJ1527486.1"/>
    </source>
</evidence>
<feature type="binding site" evidence="10">
    <location>
        <position position="370"/>
    </location>
    <ligand>
        <name>Zn(2+)</name>
        <dbReference type="ChEBI" id="CHEBI:29105"/>
    </ligand>
</feature>
<organism evidence="15 16">
    <name type="scientific">Megalurothrips usitatus</name>
    <name type="common">bean blossom thrips</name>
    <dbReference type="NCBI Taxonomy" id="439358"/>
    <lineage>
        <taxon>Eukaryota</taxon>
        <taxon>Metazoa</taxon>
        <taxon>Ecdysozoa</taxon>
        <taxon>Arthropoda</taxon>
        <taxon>Hexapoda</taxon>
        <taxon>Insecta</taxon>
        <taxon>Pterygota</taxon>
        <taxon>Neoptera</taxon>
        <taxon>Paraneoptera</taxon>
        <taxon>Thysanoptera</taxon>
        <taxon>Terebrantia</taxon>
        <taxon>Thripoidea</taxon>
        <taxon>Thripidae</taxon>
        <taxon>Megalurothrips</taxon>
    </lineage>
</organism>
<dbReference type="Gene3D" id="6.20.210.20">
    <property type="entry name" value="THAP domain"/>
    <property type="match status" value="1"/>
</dbReference>
<keyword evidence="16" id="KW-1185">Reference proteome</keyword>
<gene>
    <name evidence="15" type="ORF">ONE63_007459</name>
</gene>
<evidence type="ECO:0000256" key="6">
    <source>
        <dbReference type="ARBA" id="ARBA00023125"/>
    </source>
</evidence>
<dbReference type="InterPro" id="IPR036236">
    <property type="entry name" value="Znf_C2H2_sf"/>
</dbReference>
<dbReference type="SUPFAM" id="SSF57716">
    <property type="entry name" value="Glucocorticoid receptor-like (DNA-binding domain)"/>
    <property type="match status" value="2"/>
</dbReference>
<evidence type="ECO:0000256" key="2">
    <source>
        <dbReference type="ARBA" id="ARBA00022723"/>
    </source>
</evidence>
<feature type="domain" description="C2H2-type" evidence="12">
    <location>
        <begin position="882"/>
        <end position="909"/>
    </location>
</feature>
<evidence type="ECO:0000256" key="9">
    <source>
        <dbReference type="PROSITE-ProRule" id="PRU00309"/>
    </source>
</evidence>
<dbReference type="GO" id="GO:0001228">
    <property type="term" value="F:DNA-binding transcription activator activity, RNA polymerase II-specific"/>
    <property type="evidence" value="ECO:0007669"/>
    <property type="project" value="TreeGrafter"/>
</dbReference>
<accession>A0AAV7XR53</accession>
<dbReference type="AlphaFoldDB" id="A0AAV7XR53"/>
<dbReference type="InterPro" id="IPR013087">
    <property type="entry name" value="Znf_C2H2_type"/>
</dbReference>
<dbReference type="SUPFAM" id="SSF57667">
    <property type="entry name" value="beta-beta-alpha zinc fingers"/>
    <property type="match status" value="3"/>
</dbReference>
<dbReference type="InterPro" id="IPR012934">
    <property type="entry name" value="Znf_AD"/>
</dbReference>
<dbReference type="PROSITE" id="PS50950">
    <property type="entry name" value="ZF_THAP"/>
    <property type="match status" value="1"/>
</dbReference>
<dbReference type="Proteomes" id="UP001075354">
    <property type="component" value="Chromosome 5"/>
</dbReference>
<keyword evidence="3" id="KW-0677">Repeat</keyword>
<feature type="compositionally biased region" description="Polar residues" evidence="11">
    <location>
        <begin position="96"/>
        <end position="112"/>
    </location>
</feature>
<dbReference type="PROSITE" id="PS51915">
    <property type="entry name" value="ZAD"/>
    <property type="match status" value="1"/>
</dbReference>
<feature type="domain" description="THAP-type" evidence="13">
    <location>
        <begin position="1"/>
        <end position="80"/>
    </location>
</feature>
<dbReference type="SMART" id="SM00980">
    <property type="entry name" value="THAP"/>
    <property type="match status" value="1"/>
</dbReference>
<feature type="domain" description="C2H2-type" evidence="12">
    <location>
        <begin position="797"/>
        <end position="824"/>
    </location>
</feature>
<feature type="domain" description="C2H2-type" evidence="12">
    <location>
        <begin position="855"/>
        <end position="882"/>
    </location>
</feature>
<evidence type="ECO:0000313" key="16">
    <source>
        <dbReference type="Proteomes" id="UP001075354"/>
    </source>
</evidence>
<protein>
    <submittedName>
        <fullName evidence="15">Uncharacterized protein</fullName>
    </submittedName>
</protein>
<feature type="binding site" evidence="10">
    <location>
        <position position="416"/>
    </location>
    <ligand>
        <name>Zn(2+)</name>
        <dbReference type="ChEBI" id="CHEBI:29105"/>
    </ligand>
</feature>
<dbReference type="PROSITE" id="PS50157">
    <property type="entry name" value="ZINC_FINGER_C2H2_2"/>
    <property type="match status" value="6"/>
</dbReference>
<proteinExistence type="predicted"/>
<evidence type="ECO:0000256" key="4">
    <source>
        <dbReference type="ARBA" id="ARBA00022771"/>
    </source>
</evidence>
<dbReference type="Pfam" id="PF07776">
    <property type="entry name" value="zf-AD"/>
    <property type="match status" value="1"/>
</dbReference>
<dbReference type="Pfam" id="PF05485">
    <property type="entry name" value="THAP"/>
    <property type="match status" value="1"/>
</dbReference>
<dbReference type="InterPro" id="IPR038441">
    <property type="entry name" value="THAP_Znf_sf"/>
</dbReference>
<dbReference type="PANTHER" id="PTHR24376:SF216">
    <property type="entry name" value="ZINC FINGER PROTEIN 420-LIKE"/>
    <property type="match status" value="1"/>
</dbReference>
<reference evidence="15" key="1">
    <citation type="submission" date="2022-12" db="EMBL/GenBank/DDBJ databases">
        <title>Chromosome-level genome assembly of the bean flower thrips Megalurothrips usitatus.</title>
        <authorList>
            <person name="Ma L."/>
            <person name="Liu Q."/>
            <person name="Li H."/>
            <person name="Cai W."/>
        </authorList>
    </citation>
    <scope>NUCLEOTIDE SEQUENCE</scope>
    <source>
        <strain evidence="15">Cailab_2022a</strain>
    </source>
</reference>